<evidence type="ECO:0000256" key="6">
    <source>
        <dbReference type="ARBA" id="ARBA00023136"/>
    </source>
</evidence>
<dbReference type="InterPro" id="IPR034746">
    <property type="entry name" value="POTRA"/>
</dbReference>
<dbReference type="EMBL" id="BAAAPC010000003">
    <property type="protein sequence ID" value="GAA1985135.1"/>
    <property type="molecule type" value="Genomic_DNA"/>
</dbReference>
<dbReference type="PANTHER" id="PTHR37820">
    <property type="entry name" value="CELL DIVISION PROTEIN DIVIB"/>
    <property type="match status" value="1"/>
</dbReference>
<evidence type="ECO:0000256" key="5">
    <source>
        <dbReference type="ARBA" id="ARBA00022989"/>
    </source>
</evidence>
<feature type="domain" description="POTRA" evidence="9">
    <location>
        <begin position="40"/>
        <end position="108"/>
    </location>
</feature>
<keyword evidence="6 8" id="KW-0472">Membrane</keyword>
<dbReference type="Pfam" id="PF08478">
    <property type="entry name" value="POTRA_1"/>
    <property type="match status" value="1"/>
</dbReference>
<dbReference type="PANTHER" id="PTHR37820:SF1">
    <property type="entry name" value="CELL DIVISION PROTEIN FTSQ"/>
    <property type="match status" value="1"/>
</dbReference>
<evidence type="ECO:0000259" key="9">
    <source>
        <dbReference type="PROSITE" id="PS51779"/>
    </source>
</evidence>
<dbReference type="PROSITE" id="PS51779">
    <property type="entry name" value="POTRA"/>
    <property type="match status" value="1"/>
</dbReference>
<evidence type="ECO:0000256" key="7">
    <source>
        <dbReference type="ARBA" id="ARBA00023306"/>
    </source>
</evidence>
<dbReference type="Gene3D" id="3.10.20.310">
    <property type="entry name" value="membrane protein fhac"/>
    <property type="match status" value="1"/>
</dbReference>
<evidence type="ECO:0000256" key="4">
    <source>
        <dbReference type="ARBA" id="ARBA00022692"/>
    </source>
</evidence>
<dbReference type="RefSeq" id="WP_344160222.1">
    <property type="nucleotide sequence ID" value="NZ_BAAAPC010000003.1"/>
</dbReference>
<keyword evidence="2" id="KW-1003">Cell membrane</keyword>
<feature type="transmembrane region" description="Helical" evidence="8">
    <location>
        <begin position="16"/>
        <end position="35"/>
    </location>
</feature>
<evidence type="ECO:0000313" key="11">
    <source>
        <dbReference type="Proteomes" id="UP001501585"/>
    </source>
</evidence>
<keyword evidence="5 8" id="KW-1133">Transmembrane helix</keyword>
<sequence>MPGSPGRPRTSDPWKVAFVTLLIVALLAVVTWVLLGSRLLVVRDIQVTGVDRVSTTAVVRALDVPTGTPLARVDTGAAADRAAKLRLVESVEVTRGWPSTLRVAVTERTPRLALRVGDGFRLVDHEGVRIADTDSRPAEFPLVRIRGEVKDNSGIAAAAAITEQLPDGVLAKVDVITAEDPKALVLKLDDGATVTWGDDKRTREKGEVLAVLLREHPSKADRSYDVSAPDVAVVK</sequence>
<dbReference type="Pfam" id="PF03799">
    <property type="entry name" value="FtsQ_DivIB_C"/>
    <property type="match status" value="1"/>
</dbReference>
<protein>
    <recommendedName>
        <fullName evidence="9">POTRA domain-containing protein</fullName>
    </recommendedName>
</protein>
<evidence type="ECO:0000256" key="2">
    <source>
        <dbReference type="ARBA" id="ARBA00022475"/>
    </source>
</evidence>
<keyword evidence="11" id="KW-1185">Reference proteome</keyword>
<dbReference type="InterPro" id="IPR050487">
    <property type="entry name" value="FtsQ_DivIB"/>
</dbReference>
<evidence type="ECO:0000256" key="1">
    <source>
        <dbReference type="ARBA" id="ARBA00004370"/>
    </source>
</evidence>
<keyword evidence="3" id="KW-0132">Cell division</keyword>
<gene>
    <name evidence="10" type="ORF">GCM10009799_08200</name>
</gene>
<dbReference type="InterPro" id="IPR005548">
    <property type="entry name" value="Cell_div_FtsQ/DivIB_C"/>
</dbReference>
<accession>A0ABN2SG94</accession>
<name>A0ABN2SG94_9ACTN</name>
<keyword evidence="4 8" id="KW-0812">Transmembrane</keyword>
<reference evidence="10 11" key="1">
    <citation type="journal article" date="2019" name="Int. J. Syst. Evol. Microbiol.">
        <title>The Global Catalogue of Microorganisms (GCM) 10K type strain sequencing project: providing services to taxonomists for standard genome sequencing and annotation.</title>
        <authorList>
            <consortium name="The Broad Institute Genomics Platform"/>
            <consortium name="The Broad Institute Genome Sequencing Center for Infectious Disease"/>
            <person name="Wu L."/>
            <person name="Ma J."/>
        </authorList>
    </citation>
    <scope>NUCLEOTIDE SEQUENCE [LARGE SCALE GENOMIC DNA]</scope>
    <source>
        <strain evidence="10 11">JCM 15313</strain>
    </source>
</reference>
<dbReference type="Proteomes" id="UP001501585">
    <property type="component" value="Unassembled WGS sequence"/>
</dbReference>
<evidence type="ECO:0000256" key="8">
    <source>
        <dbReference type="SAM" id="Phobius"/>
    </source>
</evidence>
<evidence type="ECO:0000256" key="3">
    <source>
        <dbReference type="ARBA" id="ARBA00022618"/>
    </source>
</evidence>
<keyword evidence="7" id="KW-0131">Cell cycle</keyword>
<evidence type="ECO:0000313" key="10">
    <source>
        <dbReference type="EMBL" id="GAA1985135.1"/>
    </source>
</evidence>
<proteinExistence type="predicted"/>
<comment type="caution">
    <text evidence="10">The sequence shown here is derived from an EMBL/GenBank/DDBJ whole genome shotgun (WGS) entry which is preliminary data.</text>
</comment>
<organism evidence="10 11">
    <name type="scientific">Nocardiopsis rhodophaea</name>
    <dbReference type="NCBI Taxonomy" id="280238"/>
    <lineage>
        <taxon>Bacteria</taxon>
        <taxon>Bacillati</taxon>
        <taxon>Actinomycetota</taxon>
        <taxon>Actinomycetes</taxon>
        <taxon>Streptosporangiales</taxon>
        <taxon>Nocardiopsidaceae</taxon>
        <taxon>Nocardiopsis</taxon>
    </lineage>
</organism>
<comment type="subcellular location">
    <subcellularLocation>
        <location evidence="1">Membrane</location>
    </subcellularLocation>
</comment>
<dbReference type="InterPro" id="IPR013685">
    <property type="entry name" value="POTRA_FtsQ_type"/>
</dbReference>